<dbReference type="InterPro" id="IPR036097">
    <property type="entry name" value="HisK_dim/P_sf"/>
</dbReference>
<keyword evidence="9" id="KW-0902">Two-component regulatory system</keyword>
<evidence type="ECO:0000256" key="1">
    <source>
        <dbReference type="ARBA" id="ARBA00000085"/>
    </source>
</evidence>
<dbReference type="Pfam" id="PF02518">
    <property type="entry name" value="HATPase_c"/>
    <property type="match status" value="1"/>
</dbReference>
<evidence type="ECO:0000259" key="14">
    <source>
        <dbReference type="PROSITE" id="PS50109"/>
    </source>
</evidence>
<dbReference type="SMART" id="SM00387">
    <property type="entry name" value="HATPase_c"/>
    <property type="match status" value="1"/>
</dbReference>
<evidence type="ECO:0000313" key="16">
    <source>
        <dbReference type="EMBL" id="TBW54832.1"/>
    </source>
</evidence>
<keyword evidence="17" id="KW-1185">Reference proteome</keyword>
<evidence type="ECO:0000259" key="15">
    <source>
        <dbReference type="PROSITE" id="PS50885"/>
    </source>
</evidence>
<evidence type="ECO:0000313" key="17">
    <source>
        <dbReference type="Proteomes" id="UP000313645"/>
    </source>
</evidence>
<feature type="transmembrane region" description="Helical" evidence="13">
    <location>
        <begin position="163"/>
        <end position="182"/>
    </location>
</feature>
<evidence type="ECO:0000256" key="7">
    <source>
        <dbReference type="ARBA" id="ARBA00022777"/>
    </source>
</evidence>
<dbReference type="Pfam" id="PF00672">
    <property type="entry name" value="HAMP"/>
    <property type="match status" value="1"/>
</dbReference>
<evidence type="ECO:0000256" key="13">
    <source>
        <dbReference type="SAM" id="Phobius"/>
    </source>
</evidence>
<keyword evidence="5" id="KW-0808">Transferase</keyword>
<dbReference type="Gene3D" id="6.10.340.10">
    <property type="match status" value="1"/>
</dbReference>
<keyword evidence="6 13" id="KW-0812">Transmembrane</keyword>
<evidence type="ECO:0000256" key="10">
    <source>
        <dbReference type="ARBA" id="ARBA00023136"/>
    </source>
</evidence>
<dbReference type="PROSITE" id="PS50885">
    <property type="entry name" value="HAMP"/>
    <property type="match status" value="1"/>
</dbReference>
<evidence type="ECO:0000256" key="4">
    <source>
        <dbReference type="ARBA" id="ARBA00022553"/>
    </source>
</evidence>
<evidence type="ECO:0000256" key="5">
    <source>
        <dbReference type="ARBA" id="ARBA00022679"/>
    </source>
</evidence>
<dbReference type="Gene3D" id="3.30.565.10">
    <property type="entry name" value="Histidine kinase-like ATPase, C-terminal domain"/>
    <property type="match status" value="1"/>
</dbReference>
<dbReference type="EC" id="2.7.13.3" evidence="3"/>
<keyword evidence="8 13" id="KW-1133">Transmembrane helix</keyword>
<gene>
    <name evidence="16" type="ORF">EZI54_12340</name>
</gene>
<feature type="region of interest" description="Disordered" evidence="12">
    <location>
        <begin position="472"/>
        <end position="497"/>
    </location>
</feature>
<name>A0ABY1ZLQ3_9GAMM</name>
<keyword evidence="11" id="KW-0175">Coiled coil</keyword>
<feature type="coiled-coil region" evidence="11">
    <location>
        <begin position="254"/>
        <end position="290"/>
    </location>
</feature>
<comment type="subcellular location">
    <subcellularLocation>
        <location evidence="2">Membrane</location>
    </subcellularLocation>
</comment>
<keyword evidence="10 13" id="KW-0472">Membrane</keyword>
<dbReference type="Proteomes" id="UP000313645">
    <property type="component" value="Unassembled WGS sequence"/>
</dbReference>
<evidence type="ECO:0000256" key="3">
    <source>
        <dbReference type="ARBA" id="ARBA00012438"/>
    </source>
</evidence>
<dbReference type="InterPro" id="IPR004358">
    <property type="entry name" value="Sig_transdc_His_kin-like_C"/>
</dbReference>
<accession>A0ABY1ZLQ3</accession>
<dbReference type="SUPFAM" id="SSF55874">
    <property type="entry name" value="ATPase domain of HSP90 chaperone/DNA topoisomerase II/histidine kinase"/>
    <property type="match status" value="1"/>
</dbReference>
<dbReference type="InterPro" id="IPR003660">
    <property type="entry name" value="HAMP_dom"/>
</dbReference>
<dbReference type="InterPro" id="IPR050428">
    <property type="entry name" value="TCS_sensor_his_kinase"/>
</dbReference>
<dbReference type="PRINTS" id="PR00344">
    <property type="entry name" value="BCTRLSENSOR"/>
</dbReference>
<evidence type="ECO:0000256" key="2">
    <source>
        <dbReference type="ARBA" id="ARBA00004370"/>
    </source>
</evidence>
<sequence length="497" mass="55399">MKILSQLKTSTFQLALLYMVVFATSVFLLLAFIYWRTAGFMTEQTDETIEAEIAGLAEQYRGRGVNGLITIIRERVSRDPNAKSLYLLATDDYLKLAGNLSTWPEEAQIQNGWINFTLDDKVGWKGSERLARARVFEVQGGLRLLVGRDVQELTTLKRLIERAINWGMGITLALALLGGFMMSRSTTKRIEVINAISRRIMNGHLSLRIPTRGTNDDFDQLADNLNQMLDRIVYLMEGIRHVSDSIAHDLRTPLTRLRNQLENTLMAVDNDEARDQAAKAVSEADQLLATFNALLRIARLETRGNAADKTVISLGELVADACELYEALAEDKDQAFEQAISMEVKIEGDRDLLFQMVSNLIDNAIKYTPEQGDIRVAVQELGGEAVLEVSDSGIGIPDSEKDNVFQRFYRVGKSRSQPGNGLGLSLVSAVTEIHQGRIELSDRRPGEENPGLCVQVFLPLYRPIRGKALRVQEQAEQAGAVEPEEKESPQESSLTQS</sequence>
<dbReference type="PANTHER" id="PTHR45436">
    <property type="entry name" value="SENSOR HISTIDINE KINASE YKOH"/>
    <property type="match status" value="1"/>
</dbReference>
<evidence type="ECO:0000256" key="8">
    <source>
        <dbReference type="ARBA" id="ARBA00022989"/>
    </source>
</evidence>
<dbReference type="GO" id="GO:0016301">
    <property type="term" value="F:kinase activity"/>
    <property type="evidence" value="ECO:0007669"/>
    <property type="project" value="UniProtKB-KW"/>
</dbReference>
<reference evidence="16 17" key="1">
    <citation type="submission" date="2019-02" db="EMBL/GenBank/DDBJ databases">
        <title>Marinobacter halodurans sp. nov., a marine bacterium isolated from sea tidal flat.</title>
        <authorList>
            <person name="Yoo Y."/>
            <person name="Lee D.W."/>
            <person name="Kim B.S."/>
            <person name="Kim J.-J."/>
        </authorList>
    </citation>
    <scope>NUCLEOTIDE SEQUENCE [LARGE SCALE GENOMIC DNA]</scope>
    <source>
        <strain evidence="16 17">YJ-S3-2</strain>
    </source>
</reference>
<dbReference type="SMART" id="SM00304">
    <property type="entry name" value="HAMP"/>
    <property type="match status" value="1"/>
</dbReference>
<dbReference type="InterPro" id="IPR036890">
    <property type="entry name" value="HATPase_C_sf"/>
</dbReference>
<evidence type="ECO:0000256" key="9">
    <source>
        <dbReference type="ARBA" id="ARBA00023012"/>
    </source>
</evidence>
<keyword evidence="4" id="KW-0597">Phosphoprotein</keyword>
<comment type="caution">
    <text evidence="16">The sequence shown here is derived from an EMBL/GenBank/DDBJ whole genome shotgun (WGS) entry which is preliminary data.</text>
</comment>
<organism evidence="16 17">
    <name type="scientific">Marinobacter halodurans</name>
    <dbReference type="NCBI Taxonomy" id="2528979"/>
    <lineage>
        <taxon>Bacteria</taxon>
        <taxon>Pseudomonadati</taxon>
        <taxon>Pseudomonadota</taxon>
        <taxon>Gammaproteobacteria</taxon>
        <taxon>Pseudomonadales</taxon>
        <taxon>Marinobacteraceae</taxon>
        <taxon>Marinobacter</taxon>
    </lineage>
</organism>
<proteinExistence type="predicted"/>
<dbReference type="InterPro" id="IPR005467">
    <property type="entry name" value="His_kinase_dom"/>
</dbReference>
<dbReference type="SMART" id="SM00388">
    <property type="entry name" value="HisKA"/>
    <property type="match status" value="1"/>
</dbReference>
<feature type="transmembrane region" description="Helical" evidence="13">
    <location>
        <begin position="12"/>
        <end position="35"/>
    </location>
</feature>
<dbReference type="CDD" id="cd00082">
    <property type="entry name" value="HisKA"/>
    <property type="match status" value="1"/>
</dbReference>
<evidence type="ECO:0000256" key="11">
    <source>
        <dbReference type="SAM" id="Coils"/>
    </source>
</evidence>
<dbReference type="PROSITE" id="PS50109">
    <property type="entry name" value="HIS_KIN"/>
    <property type="match status" value="1"/>
</dbReference>
<keyword evidence="7 16" id="KW-0418">Kinase</keyword>
<dbReference type="SUPFAM" id="SSF158472">
    <property type="entry name" value="HAMP domain-like"/>
    <property type="match status" value="1"/>
</dbReference>
<dbReference type="Gene3D" id="1.10.287.130">
    <property type="match status" value="1"/>
</dbReference>
<dbReference type="CDD" id="cd06225">
    <property type="entry name" value="HAMP"/>
    <property type="match status" value="1"/>
</dbReference>
<evidence type="ECO:0000256" key="12">
    <source>
        <dbReference type="SAM" id="MobiDB-lite"/>
    </source>
</evidence>
<dbReference type="EMBL" id="SJDL01000018">
    <property type="protein sequence ID" value="TBW54832.1"/>
    <property type="molecule type" value="Genomic_DNA"/>
</dbReference>
<evidence type="ECO:0000256" key="6">
    <source>
        <dbReference type="ARBA" id="ARBA00022692"/>
    </source>
</evidence>
<feature type="domain" description="Histidine kinase" evidence="14">
    <location>
        <begin position="245"/>
        <end position="462"/>
    </location>
</feature>
<protein>
    <recommendedName>
        <fullName evidence="3">histidine kinase</fullName>
        <ecNumber evidence="3">2.7.13.3</ecNumber>
    </recommendedName>
</protein>
<dbReference type="PANTHER" id="PTHR45436:SF8">
    <property type="entry name" value="HISTIDINE KINASE"/>
    <property type="match status" value="1"/>
</dbReference>
<dbReference type="CDD" id="cd00075">
    <property type="entry name" value="HATPase"/>
    <property type="match status" value="1"/>
</dbReference>
<dbReference type="InterPro" id="IPR003594">
    <property type="entry name" value="HATPase_dom"/>
</dbReference>
<comment type="catalytic activity">
    <reaction evidence="1">
        <text>ATP + protein L-histidine = ADP + protein N-phospho-L-histidine.</text>
        <dbReference type="EC" id="2.7.13.3"/>
    </reaction>
</comment>
<dbReference type="Pfam" id="PF00512">
    <property type="entry name" value="HisKA"/>
    <property type="match status" value="1"/>
</dbReference>
<dbReference type="InterPro" id="IPR003661">
    <property type="entry name" value="HisK_dim/P_dom"/>
</dbReference>
<dbReference type="RefSeq" id="WP_131482194.1">
    <property type="nucleotide sequence ID" value="NZ_SJDL01000018.1"/>
</dbReference>
<feature type="domain" description="HAMP" evidence="15">
    <location>
        <begin position="184"/>
        <end position="237"/>
    </location>
</feature>
<dbReference type="SUPFAM" id="SSF47384">
    <property type="entry name" value="Homodimeric domain of signal transducing histidine kinase"/>
    <property type="match status" value="1"/>
</dbReference>